<comment type="caution">
    <text evidence="1">The sequence shown here is derived from an EMBL/GenBank/DDBJ whole genome shotgun (WGS) entry which is preliminary data.</text>
</comment>
<reference evidence="2" key="1">
    <citation type="journal article" date="2019" name="Int. J. Syst. Evol. Microbiol.">
        <title>The Global Catalogue of Microorganisms (GCM) 10K type strain sequencing project: providing services to taxonomists for standard genome sequencing and annotation.</title>
        <authorList>
            <consortium name="The Broad Institute Genomics Platform"/>
            <consortium name="The Broad Institute Genome Sequencing Center for Infectious Disease"/>
            <person name="Wu L."/>
            <person name="Ma J."/>
        </authorList>
    </citation>
    <scope>NUCLEOTIDE SEQUENCE [LARGE SCALE GENOMIC DNA]</scope>
    <source>
        <strain evidence="2">JCM 17440</strain>
    </source>
</reference>
<keyword evidence="2" id="KW-1185">Reference proteome</keyword>
<organism evidence="1 2">
    <name type="scientific">Actinomadura meridiana</name>
    <dbReference type="NCBI Taxonomy" id="559626"/>
    <lineage>
        <taxon>Bacteria</taxon>
        <taxon>Bacillati</taxon>
        <taxon>Actinomycetota</taxon>
        <taxon>Actinomycetes</taxon>
        <taxon>Streptosporangiales</taxon>
        <taxon>Thermomonosporaceae</taxon>
        <taxon>Actinomadura</taxon>
    </lineage>
</organism>
<proteinExistence type="predicted"/>
<gene>
    <name evidence="1" type="ORF">GCM10022254_70500</name>
</gene>
<name>A0ABP8CNL9_9ACTN</name>
<protein>
    <submittedName>
        <fullName evidence="1">Uncharacterized protein</fullName>
    </submittedName>
</protein>
<evidence type="ECO:0000313" key="1">
    <source>
        <dbReference type="EMBL" id="GAA4241486.1"/>
    </source>
</evidence>
<dbReference type="Proteomes" id="UP001501710">
    <property type="component" value="Unassembled WGS sequence"/>
</dbReference>
<evidence type="ECO:0000313" key="2">
    <source>
        <dbReference type="Proteomes" id="UP001501710"/>
    </source>
</evidence>
<dbReference type="EMBL" id="BAABAS010000028">
    <property type="protein sequence ID" value="GAA4241486.1"/>
    <property type="molecule type" value="Genomic_DNA"/>
</dbReference>
<sequence>MDTRPTHPDDQELMRLRTEFTGHRIFRAVRSDGRLGEWVATLHDPAAGVDSTVMCPTPESLRAALAEEAERAERKRAWVR</sequence>
<accession>A0ABP8CNL9</accession>